<comment type="caution">
    <text evidence="6">The sequence shown here is derived from an EMBL/GenBank/DDBJ whole genome shotgun (WGS) entry which is preliminary data.</text>
</comment>
<keyword evidence="7" id="KW-1185">Reference proteome</keyword>
<evidence type="ECO:0000259" key="4">
    <source>
        <dbReference type="Pfam" id="PF17210"/>
    </source>
</evidence>
<keyword evidence="2" id="KW-0964">Secreted</keyword>
<comment type="subcellular location">
    <subcellularLocation>
        <location evidence="1">Secreted</location>
    </subcellularLocation>
</comment>
<dbReference type="RefSeq" id="WP_386418003.1">
    <property type="nucleotide sequence ID" value="NZ_JBHSZO010000046.1"/>
</dbReference>
<name>A0ABW2GPF9_9ACTN</name>
<dbReference type="Pfam" id="PF17210">
    <property type="entry name" value="SdrD_B"/>
    <property type="match status" value="2"/>
</dbReference>
<dbReference type="InterPro" id="IPR041033">
    <property type="entry name" value="SpaA_PFL_dom_1"/>
</dbReference>
<organism evidence="6 7">
    <name type="scientific">Streptomyces polyrhachis</name>
    <dbReference type="NCBI Taxonomy" id="1282885"/>
    <lineage>
        <taxon>Bacteria</taxon>
        <taxon>Bacillati</taxon>
        <taxon>Actinomycetota</taxon>
        <taxon>Actinomycetes</taxon>
        <taxon>Kitasatosporales</taxon>
        <taxon>Streptomycetaceae</taxon>
        <taxon>Streptomyces</taxon>
    </lineage>
</organism>
<evidence type="ECO:0000256" key="3">
    <source>
        <dbReference type="ARBA" id="ARBA00022729"/>
    </source>
</evidence>
<keyword evidence="3" id="KW-0732">Signal</keyword>
<dbReference type="InterPro" id="IPR051417">
    <property type="entry name" value="SDr/BOS_complex"/>
</dbReference>
<dbReference type="Pfam" id="PF17802">
    <property type="entry name" value="SpaA"/>
    <property type="match status" value="1"/>
</dbReference>
<dbReference type="Proteomes" id="UP001596413">
    <property type="component" value="Unassembled WGS sequence"/>
</dbReference>
<accession>A0ABW2GPF9</accession>
<feature type="domain" description="SD-repeat containing protein B" evidence="4">
    <location>
        <begin position="193"/>
        <end position="304"/>
    </location>
</feature>
<protein>
    <submittedName>
        <fullName evidence="6">SdrD B-like domain-containing protein</fullName>
    </submittedName>
</protein>
<proteinExistence type="predicted"/>
<gene>
    <name evidence="6" type="ORF">ACFQLX_22815</name>
</gene>
<evidence type="ECO:0000313" key="6">
    <source>
        <dbReference type="EMBL" id="MFC7220964.1"/>
    </source>
</evidence>
<dbReference type="Gene3D" id="2.60.40.10">
    <property type="entry name" value="Immunoglobulins"/>
    <property type="match status" value="3"/>
</dbReference>
<feature type="domain" description="SD-repeat containing protein B" evidence="4">
    <location>
        <begin position="80"/>
        <end position="188"/>
    </location>
</feature>
<evidence type="ECO:0000313" key="7">
    <source>
        <dbReference type="Proteomes" id="UP001596413"/>
    </source>
</evidence>
<dbReference type="SUPFAM" id="SSF117074">
    <property type="entry name" value="Hypothetical protein PA1324"/>
    <property type="match status" value="2"/>
</dbReference>
<dbReference type="InterPro" id="IPR013783">
    <property type="entry name" value="Ig-like_fold"/>
</dbReference>
<dbReference type="InterPro" id="IPR033764">
    <property type="entry name" value="Sdr_B"/>
</dbReference>
<evidence type="ECO:0000259" key="5">
    <source>
        <dbReference type="Pfam" id="PF17802"/>
    </source>
</evidence>
<sequence>MFRAQPGTDTVYRDTKTASLLRGRKAVGLGGLTLALVTAGSLTGQAFAHGGAPAAAPAKASAAASAMTVAAPARTNVPNKIGKYVWYDSNGDGKQGPGEKAAPGITANLVNVGSGAVVQSTTTDDAGAYAFEKFEDGTYKVCFSRPEGYNWTKKRVGPLGGNSSVSADGCSHAVEIQNCDNLTLDAGLVPLNALGDRVWFDTNGNGRQNAGEGGVPGVKVRLYNAVNGKLLGSATTNEAGYYLFNGLRDGKYRVCFTKPKGMQFTKRDAGGSGNDSVVSPLSGCGPVVTLGPGKRKDLTQDAGLVESLRLTLLKTDKKLGKALPGVVFQAWKEGNGLPGLQRKGPNKDTFVRDCVTDMKGKCVFKGLKAGSYYLVEMDVPDGFVLPKHPVTGPYVLNRDNACEGDGKVVRITNMRGDACKGKKC</sequence>
<evidence type="ECO:0000256" key="2">
    <source>
        <dbReference type="ARBA" id="ARBA00022525"/>
    </source>
</evidence>
<feature type="domain" description="SpaA-like prealbumin fold" evidence="5">
    <location>
        <begin position="310"/>
        <end position="390"/>
    </location>
</feature>
<reference evidence="7" key="1">
    <citation type="journal article" date="2019" name="Int. J. Syst. Evol. Microbiol.">
        <title>The Global Catalogue of Microorganisms (GCM) 10K type strain sequencing project: providing services to taxonomists for standard genome sequencing and annotation.</title>
        <authorList>
            <consortium name="The Broad Institute Genomics Platform"/>
            <consortium name="The Broad Institute Genome Sequencing Center for Infectious Disease"/>
            <person name="Wu L."/>
            <person name="Ma J."/>
        </authorList>
    </citation>
    <scope>NUCLEOTIDE SEQUENCE [LARGE SCALE GENOMIC DNA]</scope>
    <source>
        <strain evidence="7">CGMCC 1.13681</strain>
    </source>
</reference>
<dbReference type="PANTHER" id="PTHR23303">
    <property type="entry name" value="CARBOXYPEPTIDASE REGULATORY REGION-CONTAINING"/>
    <property type="match status" value="1"/>
</dbReference>
<dbReference type="PANTHER" id="PTHR23303:SF15">
    <property type="entry name" value="COLOSSIN-A"/>
    <property type="match status" value="1"/>
</dbReference>
<dbReference type="EMBL" id="JBHSZO010000046">
    <property type="protein sequence ID" value="MFC7220964.1"/>
    <property type="molecule type" value="Genomic_DNA"/>
</dbReference>
<evidence type="ECO:0000256" key="1">
    <source>
        <dbReference type="ARBA" id="ARBA00004613"/>
    </source>
</evidence>